<keyword evidence="5" id="KW-0548">Nucleotidyltransferase</keyword>
<keyword evidence="15" id="KW-0233">DNA recombination</keyword>
<evidence type="ECO:0000256" key="14">
    <source>
        <dbReference type="ARBA" id="ARBA00023125"/>
    </source>
</evidence>
<evidence type="ECO:0000256" key="3">
    <source>
        <dbReference type="ARBA" id="ARBA00022598"/>
    </source>
</evidence>
<keyword evidence="17" id="KW-0464">Manganese</keyword>
<keyword evidence="18" id="KW-0511">Multifunctional enzyme</keyword>
<keyword evidence="7" id="KW-0479">Metal-binding</keyword>
<dbReference type="InterPro" id="IPR014144">
    <property type="entry name" value="LigD_PE_domain"/>
</dbReference>
<evidence type="ECO:0000256" key="15">
    <source>
        <dbReference type="ARBA" id="ARBA00023172"/>
    </source>
</evidence>
<dbReference type="InterPro" id="IPR014143">
    <property type="entry name" value="NHEJ_ligase_prk"/>
</dbReference>
<dbReference type="PANTHER" id="PTHR42705:SF2">
    <property type="entry name" value="BIFUNCTIONAL NON-HOMOLOGOUS END JOINING PROTEIN LIGD"/>
    <property type="match status" value="1"/>
</dbReference>
<keyword evidence="16" id="KW-0234">DNA repair</keyword>
<keyword evidence="9" id="KW-0227">DNA damage</keyword>
<dbReference type="InterPro" id="IPR012340">
    <property type="entry name" value="NA-bd_OB-fold"/>
</dbReference>
<dbReference type="SUPFAM" id="SSF50249">
    <property type="entry name" value="Nucleic acid-binding proteins"/>
    <property type="match status" value="1"/>
</dbReference>
<dbReference type="Pfam" id="PF01068">
    <property type="entry name" value="DNA_ligase_A_M"/>
    <property type="match status" value="1"/>
</dbReference>
<evidence type="ECO:0000256" key="2">
    <source>
        <dbReference type="ARBA" id="ARBA00012727"/>
    </source>
</evidence>
<dbReference type="PANTHER" id="PTHR42705">
    <property type="entry name" value="BIFUNCTIONAL NON-HOMOLOGOUS END JOINING PROTEIN LIGD"/>
    <property type="match status" value="1"/>
</dbReference>
<keyword evidence="8" id="KW-0547">Nucleotide-binding</keyword>
<feature type="compositionally biased region" description="Basic residues" evidence="21">
    <location>
        <begin position="1"/>
        <end position="10"/>
    </location>
</feature>
<evidence type="ECO:0000256" key="16">
    <source>
        <dbReference type="ARBA" id="ARBA00023204"/>
    </source>
</evidence>
<feature type="compositionally biased region" description="Basic and acidic residues" evidence="21">
    <location>
        <begin position="206"/>
        <end position="218"/>
    </location>
</feature>
<feature type="domain" description="ATP-dependent DNA ligase family profile" evidence="22">
    <location>
        <begin position="345"/>
        <end position="478"/>
    </location>
</feature>
<proteinExistence type="predicted"/>
<keyword evidence="12" id="KW-0067">ATP-binding</keyword>
<dbReference type="InterPro" id="IPR014146">
    <property type="entry name" value="LigD_ligase_dom"/>
</dbReference>
<reference evidence="23 24" key="1">
    <citation type="submission" date="2023-07" db="EMBL/GenBank/DDBJ databases">
        <authorList>
            <person name="Lian W.-H."/>
        </authorList>
    </citation>
    <scope>NUCLEOTIDE SEQUENCE [LARGE SCALE GENOMIC DNA]</scope>
    <source>
        <strain evidence="23 24">SYSU DXS3180</strain>
    </source>
</reference>
<dbReference type="CDD" id="cd07971">
    <property type="entry name" value="OBF_DNA_ligase_LigD"/>
    <property type="match status" value="1"/>
</dbReference>
<evidence type="ECO:0000256" key="17">
    <source>
        <dbReference type="ARBA" id="ARBA00023211"/>
    </source>
</evidence>
<comment type="catalytic activity">
    <reaction evidence="20">
        <text>ATP + (deoxyribonucleotide)n-3'-hydroxyl + 5'-phospho-(deoxyribonucleotide)m = (deoxyribonucleotide)n+m + AMP + diphosphate.</text>
        <dbReference type="EC" id="6.5.1.1"/>
    </reaction>
</comment>
<dbReference type="GO" id="GO:0003910">
    <property type="term" value="F:DNA ligase (ATP) activity"/>
    <property type="evidence" value="ECO:0007669"/>
    <property type="project" value="UniProtKB-EC"/>
</dbReference>
<feature type="region of interest" description="Disordered" evidence="21">
    <location>
        <begin position="1"/>
        <end position="25"/>
    </location>
</feature>
<dbReference type="EMBL" id="JAULBC010000007">
    <property type="protein sequence ID" value="MEX6689848.1"/>
    <property type="molecule type" value="Genomic_DNA"/>
</dbReference>
<dbReference type="Gene3D" id="3.30.470.30">
    <property type="entry name" value="DNA ligase/mRNA capping enzyme"/>
    <property type="match status" value="1"/>
</dbReference>
<evidence type="ECO:0000256" key="13">
    <source>
        <dbReference type="ARBA" id="ARBA00022932"/>
    </source>
</evidence>
<dbReference type="Proteomes" id="UP001560573">
    <property type="component" value="Unassembled WGS sequence"/>
</dbReference>
<dbReference type="InterPro" id="IPR012309">
    <property type="entry name" value="DNA_ligase_ATP-dep_C"/>
</dbReference>
<evidence type="ECO:0000256" key="4">
    <source>
        <dbReference type="ARBA" id="ARBA00022679"/>
    </source>
</evidence>
<dbReference type="SUPFAM" id="SSF56091">
    <property type="entry name" value="DNA ligase/mRNA capping enzyme, catalytic domain"/>
    <property type="match status" value="1"/>
</dbReference>
<evidence type="ECO:0000259" key="22">
    <source>
        <dbReference type="PROSITE" id="PS50160"/>
    </source>
</evidence>
<keyword evidence="6" id="KW-0540">Nuclease</keyword>
<evidence type="ECO:0000313" key="24">
    <source>
        <dbReference type="Proteomes" id="UP001560573"/>
    </source>
</evidence>
<evidence type="ECO:0000256" key="19">
    <source>
        <dbReference type="ARBA" id="ARBA00029943"/>
    </source>
</evidence>
<evidence type="ECO:0000256" key="12">
    <source>
        <dbReference type="ARBA" id="ARBA00022840"/>
    </source>
</evidence>
<evidence type="ECO:0000256" key="9">
    <source>
        <dbReference type="ARBA" id="ARBA00022763"/>
    </source>
</evidence>
<evidence type="ECO:0000256" key="10">
    <source>
        <dbReference type="ARBA" id="ARBA00022801"/>
    </source>
</evidence>
<keyword evidence="4" id="KW-0808">Transferase</keyword>
<dbReference type="Gene3D" id="3.30.1490.70">
    <property type="match status" value="1"/>
</dbReference>
<comment type="caution">
    <text evidence="23">The sequence shown here is derived from an EMBL/GenBank/DDBJ whole genome shotgun (WGS) entry which is preliminary data.</text>
</comment>
<dbReference type="PROSITE" id="PS50160">
    <property type="entry name" value="DNA_LIGASE_A3"/>
    <property type="match status" value="1"/>
</dbReference>
<dbReference type="Pfam" id="PF21686">
    <property type="entry name" value="LigD_Prim-Pol"/>
    <property type="match status" value="1"/>
</dbReference>
<gene>
    <name evidence="23" type="primary">ligD</name>
    <name evidence="23" type="ORF">QTN47_20240</name>
</gene>
<dbReference type="NCBIfam" id="TIGR02779">
    <property type="entry name" value="NHEJ_ligase_lig"/>
    <property type="match status" value="1"/>
</dbReference>
<name>A0ABV3ZJ64_9BACT</name>
<dbReference type="RefSeq" id="WP_369331255.1">
    <property type="nucleotide sequence ID" value="NZ_JAULBC010000007.1"/>
</dbReference>
<evidence type="ECO:0000313" key="23">
    <source>
        <dbReference type="EMBL" id="MEX6689848.1"/>
    </source>
</evidence>
<evidence type="ECO:0000256" key="11">
    <source>
        <dbReference type="ARBA" id="ARBA00022839"/>
    </source>
</evidence>
<dbReference type="InterPro" id="IPR014145">
    <property type="entry name" value="LigD_pol_dom"/>
</dbReference>
<sequence length="915" mass="102884">MSLSTYRKKRSFDQTPEPTGGKGTGQKLAFVVQKHAASHLHYDFRLEMDGVLKSWAIPKGPSLNPADKRLAMMVEDHPYNYKDFEGTIPKGNYGAGTVIVWDQGTYEPITPVNSREQAEKLLLKELRSGSVKIAMHGKKLKGEFALVHTSGRSDNAWLLIKHRDKFASESDVTLKDKSVLSGKTLAKMEASPDKVYGRKTIQPGTTEKDNSSKTRGRAAEKIKKVTSVTAVKKTPKKAAPSVKPADGVKEPIPKTIKPMLATLVDHAPSDSGWLYEIKWDGYRAVALCNKSDVNIISRNNKSFNEKFYPVREALQKLKYNAVFDGEICVLKDTGVTSFNALQNWRSEADGELVYYVFDLLWLNGYSLMELTLTRRRELLHQLIPEEGIIRESQNFEASPQEFLAAAGKMGLEGIIAKKADSQYLPGDRGSEWLKIKVLQRHEVVIGGFTKNDDSPKAFSALLVGVYDNGRLQYTGKIGTGFNDKLQKEMMAKFKPLLIKKSPFTISPDVNKPSRFRPNPPHAQAFWLKPSLVCEVSYTEMTDDGVMRHPSFEGLREDKAAKDVHAEVASHTEEVIQEETKPATRKKQVAKDTDKSIPIKPVKKGERKTLLNPSEDTQVKAINGHELKFSNLSKVFWPKEGYTKRDMLNYYYQVAPYIMPYLKDRPQSMNRYPNGIEGKSFYFKDVTATAPDWINQFPYRTSEGEDKNFLVAEDEASLLWMANLGAIEMNPWNCTVQAPENPTWCLIDLDPTNKNTFDQVIETAQVTKQVLDGLGVPSYPKTSGSTGIHVYIPLGAKYSFDECVLFAKLIASHVHQELPKFTSIERMTDKRKGKIYVDFLQNRPKATLAAPYSVRPKPQATVSMPLHWEEIKKGLKIADFTMKNSIARIKAEGDIFKPVLGKGIDISKALRKLAEE</sequence>
<dbReference type="NCBIfam" id="TIGR02777">
    <property type="entry name" value="LigD_PE_dom"/>
    <property type="match status" value="1"/>
</dbReference>
<dbReference type="NCBIfam" id="TIGR02778">
    <property type="entry name" value="ligD_pol"/>
    <property type="match status" value="1"/>
</dbReference>
<keyword evidence="24" id="KW-1185">Reference proteome</keyword>
<evidence type="ECO:0000256" key="21">
    <source>
        <dbReference type="SAM" id="MobiDB-lite"/>
    </source>
</evidence>
<dbReference type="CDD" id="cd04865">
    <property type="entry name" value="LigD_Pol_like_2"/>
    <property type="match status" value="1"/>
</dbReference>
<keyword evidence="3 23" id="KW-0436">Ligase</keyword>
<evidence type="ECO:0000256" key="1">
    <source>
        <dbReference type="ARBA" id="ARBA00001936"/>
    </source>
</evidence>
<evidence type="ECO:0000256" key="20">
    <source>
        <dbReference type="ARBA" id="ARBA00034003"/>
    </source>
</evidence>
<dbReference type="Gene3D" id="3.90.920.10">
    <property type="entry name" value="DNA primase, PRIM domain"/>
    <property type="match status" value="1"/>
</dbReference>
<feature type="region of interest" description="Disordered" evidence="21">
    <location>
        <begin position="194"/>
        <end position="218"/>
    </location>
</feature>
<protein>
    <recommendedName>
        <fullName evidence="2">DNA ligase (ATP)</fullName>
        <ecNumber evidence="2">6.5.1.1</ecNumber>
    </recommendedName>
    <alternativeName>
        <fullName evidence="19">NHEJ DNA polymerase</fullName>
    </alternativeName>
</protein>
<keyword evidence="10" id="KW-0378">Hydrolase</keyword>
<organism evidence="23 24">
    <name type="scientific">Danxiaibacter flavus</name>
    <dbReference type="NCBI Taxonomy" id="3049108"/>
    <lineage>
        <taxon>Bacteria</taxon>
        <taxon>Pseudomonadati</taxon>
        <taxon>Bacteroidota</taxon>
        <taxon>Chitinophagia</taxon>
        <taxon>Chitinophagales</taxon>
        <taxon>Chitinophagaceae</taxon>
        <taxon>Danxiaibacter</taxon>
    </lineage>
</organism>
<dbReference type="InterPro" id="IPR012310">
    <property type="entry name" value="DNA_ligase_ATP-dep_cent"/>
</dbReference>
<evidence type="ECO:0000256" key="5">
    <source>
        <dbReference type="ARBA" id="ARBA00022695"/>
    </source>
</evidence>
<dbReference type="EC" id="6.5.1.1" evidence="2"/>
<evidence type="ECO:0000256" key="7">
    <source>
        <dbReference type="ARBA" id="ARBA00022723"/>
    </source>
</evidence>
<evidence type="ECO:0000256" key="18">
    <source>
        <dbReference type="ARBA" id="ARBA00023268"/>
    </source>
</evidence>
<keyword evidence="11" id="KW-0269">Exonuclease</keyword>
<keyword evidence="13" id="KW-0239">DNA-directed DNA polymerase</keyword>
<feature type="compositionally biased region" description="Basic and acidic residues" evidence="21">
    <location>
        <begin position="570"/>
        <end position="581"/>
    </location>
</feature>
<feature type="region of interest" description="Disordered" evidence="21">
    <location>
        <begin position="570"/>
        <end position="593"/>
    </location>
</feature>
<dbReference type="Pfam" id="PF13298">
    <property type="entry name" value="LigD_N"/>
    <property type="match status" value="1"/>
</dbReference>
<keyword evidence="14" id="KW-0238">DNA-binding</keyword>
<evidence type="ECO:0000256" key="8">
    <source>
        <dbReference type="ARBA" id="ARBA00022741"/>
    </source>
</evidence>
<dbReference type="Gene3D" id="2.40.50.140">
    <property type="entry name" value="Nucleic acid-binding proteins"/>
    <property type="match status" value="1"/>
</dbReference>
<dbReference type="CDD" id="cd07906">
    <property type="entry name" value="Adenylation_DNA_ligase_LigD_LigC"/>
    <property type="match status" value="1"/>
</dbReference>
<dbReference type="NCBIfam" id="TIGR02776">
    <property type="entry name" value="NHEJ_ligase_prk"/>
    <property type="match status" value="1"/>
</dbReference>
<accession>A0ABV3ZJ64</accession>
<dbReference type="Pfam" id="PF04679">
    <property type="entry name" value="DNA_ligase_A_C"/>
    <property type="match status" value="1"/>
</dbReference>
<dbReference type="InterPro" id="IPR052171">
    <property type="entry name" value="NHEJ_LigD"/>
</dbReference>
<comment type="cofactor">
    <cofactor evidence="1">
        <name>Mn(2+)</name>
        <dbReference type="ChEBI" id="CHEBI:29035"/>
    </cofactor>
</comment>
<evidence type="ECO:0000256" key="6">
    <source>
        <dbReference type="ARBA" id="ARBA00022722"/>
    </source>
</evidence>